<dbReference type="InterPro" id="IPR001628">
    <property type="entry name" value="Znf_hrmn_rcpt"/>
</dbReference>
<evidence type="ECO:0000256" key="4">
    <source>
        <dbReference type="ARBA" id="ARBA00022833"/>
    </source>
</evidence>
<dbReference type="FunFam" id="3.30.50.10:FF:000006">
    <property type="entry name" value="Nuclear receptor subfamily 5 group A member"/>
    <property type="match status" value="1"/>
</dbReference>
<organism evidence="13 14">
    <name type="scientific">Strigamia maritima</name>
    <name type="common">European centipede</name>
    <name type="synonym">Geophilus maritimus</name>
    <dbReference type="NCBI Taxonomy" id="126957"/>
    <lineage>
        <taxon>Eukaryota</taxon>
        <taxon>Metazoa</taxon>
        <taxon>Ecdysozoa</taxon>
        <taxon>Arthropoda</taxon>
        <taxon>Myriapoda</taxon>
        <taxon>Chilopoda</taxon>
        <taxon>Pleurostigmophora</taxon>
        <taxon>Geophilomorpha</taxon>
        <taxon>Linotaeniidae</taxon>
        <taxon>Strigamia</taxon>
    </lineage>
</organism>
<dbReference type="SMART" id="SM00399">
    <property type="entry name" value="ZnF_C4"/>
    <property type="match status" value="1"/>
</dbReference>
<dbReference type="Gene3D" id="1.10.565.10">
    <property type="entry name" value="Retinoid X Receptor"/>
    <property type="match status" value="1"/>
</dbReference>
<reference evidence="13" key="2">
    <citation type="submission" date="2015-02" db="UniProtKB">
        <authorList>
            <consortium name="EnsemblMetazoa"/>
        </authorList>
    </citation>
    <scope>IDENTIFICATION</scope>
</reference>
<dbReference type="Pfam" id="PF00105">
    <property type="entry name" value="zf-C4"/>
    <property type="match status" value="1"/>
</dbReference>
<keyword evidence="8" id="KW-0675">Receptor</keyword>
<proteinExistence type="predicted"/>
<keyword evidence="2" id="KW-0479">Metal-binding</keyword>
<feature type="compositionally biased region" description="Low complexity" evidence="10">
    <location>
        <begin position="306"/>
        <end position="326"/>
    </location>
</feature>
<dbReference type="OMA" id="EMIFQIN"/>
<dbReference type="STRING" id="126957.T1J198"/>
<dbReference type="GO" id="GO:0003700">
    <property type="term" value="F:DNA-binding transcription factor activity"/>
    <property type="evidence" value="ECO:0007669"/>
    <property type="project" value="InterPro"/>
</dbReference>
<feature type="compositionally biased region" description="Polar residues" evidence="10">
    <location>
        <begin position="88"/>
        <end position="101"/>
    </location>
</feature>
<keyword evidence="5" id="KW-0805">Transcription regulation</keyword>
<dbReference type="SMART" id="SM00430">
    <property type="entry name" value="HOLI"/>
    <property type="match status" value="1"/>
</dbReference>
<keyword evidence="9" id="KW-0539">Nucleus</keyword>
<dbReference type="PhylomeDB" id="T1J198"/>
<evidence type="ECO:0000256" key="9">
    <source>
        <dbReference type="ARBA" id="ARBA00023242"/>
    </source>
</evidence>
<keyword evidence="14" id="KW-1185">Reference proteome</keyword>
<dbReference type="GO" id="GO:0005634">
    <property type="term" value="C:nucleus"/>
    <property type="evidence" value="ECO:0007669"/>
    <property type="project" value="UniProtKB-SubCell"/>
</dbReference>
<dbReference type="PRINTS" id="PR00047">
    <property type="entry name" value="STROIDFINGER"/>
</dbReference>
<dbReference type="InterPro" id="IPR013088">
    <property type="entry name" value="Znf_NHR/GATA"/>
</dbReference>
<feature type="compositionally biased region" description="Low complexity" evidence="10">
    <location>
        <begin position="423"/>
        <end position="437"/>
    </location>
</feature>
<dbReference type="Gene3D" id="3.30.50.10">
    <property type="entry name" value="Erythroid Transcription Factor GATA-1, subunit A"/>
    <property type="match status" value="1"/>
</dbReference>
<feature type="domain" description="Nuclear receptor" evidence="11">
    <location>
        <begin position="453"/>
        <end position="528"/>
    </location>
</feature>
<dbReference type="InterPro" id="IPR001723">
    <property type="entry name" value="Nuclear_hrmn_rcpt"/>
</dbReference>
<comment type="subcellular location">
    <subcellularLocation>
        <location evidence="1">Nucleus</location>
    </subcellularLocation>
</comment>
<evidence type="ECO:0000256" key="3">
    <source>
        <dbReference type="ARBA" id="ARBA00022771"/>
    </source>
</evidence>
<dbReference type="GO" id="GO:0043565">
    <property type="term" value="F:sequence-specific DNA binding"/>
    <property type="evidence" value="ECO:0007669"/>
    <property type="project" value="InterPro"/>
</dbReference>
<evidence type="ECO:0000256" key="2">
    <source>
        <dbReference type="ARBA" id="ARBA00022723"/>
    </source>
</evidence>
<evidence type="ECO:0000256" key="8">
    <source>
        <dbReference type="ARBA" id="ARBA00023170"/>
    </source>
</evidence>
<evidence type="ECO:0000256" key="7">
    <source>
        <dbReference type="ARBA" id="ARBA00023163"/>
    </source>
</evidence>
<dbReference type="InterPro" id="IPR050200">
    <property type="entry name" value="Nuclear_hormone_rcpt_NR3"/>
</dbReference>
<evidence type="ECO:0008006" key="15">
    <source>
        <dbReference type="Google" id="ProtNLM"/>
    </source>
</evidence>
<dbReference type="CDD" id="cd07168">
    <property type="entry name" value="NR_DBD_DHR4_like"/>
    <property type="match status" value="1"/>
</dbReference>
<accession>T1J198</accession>
<dbReference type="PROSITE" id="PS51843">
    <property type="entry name" value="NR_LBD"/>
    <property type="match status" value="1"/>
</dbReference>
<dbReference type="PROSITE" id="PS00031">
    <property type="entry name" value="NUCLEAR_REC_DBD_1"/>
    <property type="match status" value="1"/>
</dbReference>
<dbReference type="AlphaFoldDB" id="T1J198"/>
<name>T1J198_STRMM</name>
<keyword evidence="3" id="KW-0863">Zinc-finger</keyword>
<feature type="compositionally biased region" description="Low complexity" evidence="10">
    <location>
        <begin position="111"/>
        <end position="124"/>
    </location>
</feature>
<protein>
    <recommendedName>
        <fullName evidence="15">Hormone receptor 4</fullName>
    </recommendedName>
</protein>
<dbReference type="EMBL" id="JH431781">
    <property type="status" value="NOT_ANNOTATED_CDS"/>
    <property type="molecule type" value="Genomic_DNA"/>
</dbReference>
<dbReference type="GO" id="GO:0008270">
    <property type="term" value="F:zinc ion binding"/>
    <property type="evidence" value="ECO:0007669"/>
    <property type="project" value="UniProtKB-KW"/>
</dbReference>
<dbReference type="SUPFAM" id="SSF57716">
    <property type="entry name" value="Glucocorticoid receptor-like (DNA-binding domain)"/>
    <property type="match status" value="1"/>
</dbReference>
<dbReference type="InterPro" id="IPR000536">
    <property type="entry name" value="Nucl_hrmn_rcpt_lig-bd"/>
</dbReference>
<evidence type="ECO:0000259" key="11">
    <source>
        <dbReference type="PROSITE" id="PS51030"/>
    </source>
</evidence>
<evidence type="ECO:0000256" key="1">
    <source>
        <dbReference type="ARBA" id="ARBA00004123"/>
    </source>
</evidence>
<feature type="domain" description="NR LBD" evidence="12">
    <location>
        <begin position="642"/>
        <end position="898"/>
    </location>
</feature>
<dbReference type="FunFam" id="1.10.565.10:FF:000034">
    <property type="entry name" value="Hormone receptor 4, isoform J"/>
    <property type="match status" value="1"/>
</dbReference>
<evidence type="ECO:0000256" key="10">
    <source>
        <dbReference type="SAM" id="MobiDB-lite"/>
    </source>
</evidence>
<dbReference type="HOGENOM" id="CLU_001479_1_0_1"/>
<dbReference type="eggNOG" id="KOG3575">
    <property type="taxonomic scope" value="Eukaryota"/>
</dbReference>
<keyword evidence="7" id="KW-0804">Transcription</keyword>
<dbReference type="InterPro" id="IPR035500">
    <property type="entry name" value="NHR-like_dom_sf"/>
</dbReference>
<evidence type="ECO:0000313" key="13">
    <source>
        <dbReference type="EnsemblMetazoa" id="SMAR007315-PA"/>
    </source>
</evidence>
<feature type="region of interest" description="Disordered" evidence="10">
    <location>
        <begin position="413"/>
        <end position="449"/>
    </location>
</feature>
<evidence type="ECO:0000313" key="14">
    <source>
        <dbReference type="Proteomes" id="UP000014500"/>
    </source>
</evidence>
<feature type="region of interest" description="Disordered" evidence="10">
    <location>
        <begin position="79"/>
        <end position="232"/>
    </location>
</feature>
<dbReference type="PRINTS" id="PR00398">
    <property type="entry name" value="STRDHORMONER"/>
</dbReference>
<dbReference type="Proteomes" id="UP000014500">
    <property type="component" value="Unassembled WGS sequence"/>
</dbReference>
<dbReference type="EnsemblMetazoa" id="SMAR007315-RA">
    <property type="protein sequence ID" value="SMAR007315-PA"/>
    <property type="gene ID" value="SMAR007315"/>
</dbReference>
<dbReference type="PANTHER" id="PTHR48092">
    <property type="entry name" value="KNIRPS-RELATED PROTEIN-RELATED"/>
    <property type="match status" value="1"/>
</dbReference>
<dbReference type="PROSITE" id="PS51030">
    <property type="entry name" value="NUCLEAR_REC_DBD_2"/>
    <property type="match status" value="1"/>
</dbReference>
<feature type="compositionally biased region" description="Basic and acidic residues" evidence="10">
    <location>
        <begin position="145"/>
        <end position="155"/>
    </location>
</feature>
<keyword evidence="4" id="KW-0862">Zinc</keyword>
<evidence type="ECO:0000256" key="6">
    <source>
        <dbReference type="ARBA" id="ARBA00023125"/>
    </source>
</evidence>
<feature type="region of interest" description="Disordered" evidence="10">
    <location>
        <begin position="305"/>
        <end position="365"/>
    </location>
</feature>
<reference evidence="14" key="1">
    <citation type="submission" date="2011-05" db="EMBL/GenBank/DDBJ databases">
        <authorList>
            <person name="Richards S.R."/>
            <person name="Qu J."/>
            <person name="Jiang H."/>
            <person name="Jhangiani S.N."/>
            <person name="Agravi P."/>
            <person name="Goodspeed R."/>
            <person name="Gross S."/>
            <person name="Mandapat C."/>
            <person name="Jackson L."/>
            <person name="Mathew T."/>
            <person name="Pu L."/>
            <person name="Thornton R."/>
            <person name="Saada N."/>
            <person name="Wilczek-Boney K.B."/>
            <person name="Lee S."/>
            <person name="Kovar C."/>
            <person name="Wu Y."/>
            <person name="Scherer S.E."/>
            <person name="Worley K.C."/>
            <person name="Muzny D.M."/>
            <person name="Gibbs R."/>
        </authorList>
    </citation>
    <scope>NUCLEOTIDE SEQUENCE</scope>
    <source>
        <strain evidence="14">Brora</strain>
    </source>
</reference>
<dbReference type="SUPFAM" id="SSF48508">
    <property type="entry name" value="Nuclear receptor ligand-binding domain"/>
    <property type="match status" value="1"/>
</dbReference>
<feature type="compositionally biased region" description="Polar residues" evidence="10">
    <location>
        <begin position="125"/>
        <end position="134"/>
    </location>
</feature>
<feature type="compositionally biased region" description="Basic and acidic residues" evidence="10">
    <location>
        <begin position="166"/>
        <end position="183"/>
    </location>
</feature>
<feature type="compositionally biased region" description="Polar residues" evidence="10">
    <location>
        <begin position="345"/>
        <end position="357"/>
    </location>
</feature>
<evidence type="ECO:0000259" key="12">
    <source>
        <dbReference type="PROSITE" id="PS51843"/>
    </source>
</evidence>
<sequence>MSGGSSWAGSLLLLVDIKPHLNGRFTFVNLMRPEIDYYIDVHNRKFNKKTIIKIKHMVLTLECFPTKMSLFQDLKLKRRKVDTRGSSDGESLVDANSSSPDSVVGAEVHSSSKSGSDVSPKTSSLEMTASSNPLPDTLPRLQPGHSEHSAPEMDMKPPVSGSPRAKSADIESEDRPGQKERSRGGVFDGGGTVTTLSYEPRSPSWTPTKGNGTFRAAHPSHPPPLHLSSEDEKSVGKYATVRYRTSPALVMGESGGVRTMVWTSQGPSTTTTSSMVQPRPDDMEAEQAVRLSIDGLLSLGQERRLSPTQLSPSSSSCGSSAISPGGMRTHYNYPPTSGGDKHSPTQKYGTVSMNGSGNRFAGTSTSASSSSALMVAYPMPSSSTCGPSSSRSGSLNMERLWATDGQALNLSVGGWSRQNGEVPTPSTSSSSMTPTSTRGVLKEGGEEEEEEQPMICMICDDKATGLHYGIITCEGCKGFFKRTVQNKRIYTCVADGNCEITKAQRNRCQFCRFQKCLRQGMWLNWINNRFLTAEMIFQINLAVREDRMPGGRNSGAVYNLYKVKYKKHKKAQKNGLNKQMTPPSSLSVSPTLAEKSKLMPQDAVNGQILKIALTNPSEVVHLRQMLENAVTSSRDRHLSFDQAHALINQLVDCDDLEDIAVLRNLNELLDNKSDLSQKLCQIGDSIVYKLVQWTKRLPFYNELAVDVHTQLLTHKWPELLVLTTSAYRAMQSIARVSGEGAAATGNGGGTGDEDSCQPDFNTEVVRKLDMLQTCLTSMMGKPITKEQLREEVGLLVEKITLVTLMFRRLKLTIEEYVCLKVIAMLNQDDFQTHRELEAIQERYVSALRTYVETRYPSQPTRLEELLVRLPEIQSAATLLLQSKMFYVPFLLNNSNIQR</sequence>
<dbReference type="Pfam" id="PF00104">
    <property type="entry name" value="Hormone_recep"/>
    <property type="match status" value="1"/>
</dbReference>
<evidence type="ECO:0000256" key="5">
    <source>
        <dbReference type="ARBA" id="ARBA00023015"/>
    </source>
</evidence>
<dbReference type="GO" id="GO:0006357">
    <property type="term" value="P:regulation of transcription by RNA polymerase II"/>
    <property type="evidence" value="ECO:0007669"/>
    <property type="project" value="UniProtKB-ARBA"/>
</dbReference>
<keyword evidence="6" id="KW-0238">DNA-binding</keyword>